<name>A0A4Q2KWP4_9FUSO</name>
<accession>A0A4Q2KWP4</accession>
<dbReference type="AlphaFoldDB" id="A0A4Q2KWP4"/>
<reference evidence="1 2" key="1">
    <citation type="submission" date="2019-01" db="EMBL/GenBank/DDBJ databases">
        <title>Fusobacterium necrophorum Isolated From the Uterus of Dairy Cows.</title>
        <authorList>
            <person name="Francis A.M."/>
        </authorList>
    </citation>
    <scope>NUCLEOTIDE SEQUENCE [LARGE SCALE GENOMIC DNA]</scope>
    <source>
        <strain evidence="1 2">KG35</strain>
    </source>
</reference>
<organism evidence="1 2">
    <name type="scientific">Fusobacterium necrophorum</name>
    <dbReference type="NCBI Taxonomy" id="859"/>
    <lineage>
        <taxon>Bacteria</taxon>
        <taxon>Fusobacteriati</taxon>
        <taxon>Fusobacteriota</taxon>
        <taxon>Fusobacteriia</taxon>
        <taxon>Fusobacteriales</taxon>
        <taxon>Fusobacteriaceae</taxon>
        <taxon>Fusobacterium</taxon>
    </lineage>
</organism>
<evidence type="ECO:0000313" key="1">
    <source>
        <dbReference type="EMBL" id="RXZ69000.1"/>
    </source>
</evidence>
<evidence type="ECO:0000313" key="2">
    <source>
        <dbReference type="Proteomes" id="UP000289216"/>
    </source>
</evidence>
<evidence type="ECO:0008006" key="3">
    <source>
        <dbReference type="Google" id="ProtNLM"/>
    </source>
</evidence>
<proteinExistence type="predicted"/>
<dbReference type="Proteomes" id="UP000289216">
    <property type="component" value="Unassembled WGS sequence"/>
</dbReference>
<gene>
    <name evidence="1" type="ORF">EPT53_08280</name>
</gene>
<dbReference type="EMBL" id="SBAP01000020">
    <property type="protein sequence ID" value="RXZ69000.1"/>
    <property type="molecule type" value="Genomic_DNA"/>
</dbReference>
<dbReference type="RefSeq" id="WP_129491444.1">
    <property type="nucleotide sequence ID" value="NZ_SBAP01000020.1"/>
</dbReference>
<sequence length="111" mass="12414">MKLQKKIKCQKDGKEFETDEIEIKKEDFTPKILLEAEREFLMTGGVFPQGDIESSRAFLAIVASKMIGCSYDTMIEEMTGLEFLEVTNAVKGLYDGLGWGAALLKALEKQS</sequence>
<protein>
    <recommendedName>
        <fullName evidence="3">Phage tail assembly protein</fullName>
    </recommendedName>
</protein>
<comment type="caution">
    <text evidence="1">The sequence shown here is derived from an EMBL/GenBank/DDBJ whole genome shotgun (WGS) entry which is preliminary data.</text>
</comment>